<dbReference type="GO" id="GO:0005975">
    <property type="term" value="P:carbohydrate metabolic process"/>
    <property type="evidence" value="ECO:0007669"/>
    <property type="project" value="InterPro"/>
</dbReference>
<dbReference type="Proteomes" id="UP000383932">
    <property type="component" value="Unassembled WGS sequence"/>
</dbReference>
<keyword evidence="13" id="KW-0326">Glycosidase</keyword>
<feature type="active site" evidence="10">
    <location>
        <position position="515"/>
    </location>
</feature>
<comment type="pathway">
    <text evidence="2">Protein modification; protein glycosylation.</text>
</comment>
<dbReference type="InterPro" id="IPR050749">
    <property type="entry name" value="Glycosyl_Hydrolase_47"/>
</dbReference>
<keyword evidence="6 11" id="KW-0106">Calcium</keyword>
<organism evidence="15 16">
    <name type="scientific">Ceratobasidium theobromae</name>
    <dbReference type="NCBI Taxonomy" id="1582974"/>
    <lineage>
        <taxon>Eukaryota</taxon>
        <taxon>Fungi</taxon>
        <taxon>Dikarya</taxon>
        <taxon>Basidiomycota</taxon>
        <taxon>Agaricomycotina</taxon>
        <taxon>Agaricomycetes</taxon>
        <taxon>Cantharellales</taxon>
        <taxon>Ceratobasidiaceae</taxon>
        <taxon>Ceratobasidium</taxon>
    </lineage>
</organism>
<dbReference type="OrthoDB" id="8118055at2759"/>
<dbReference type="GO" id="GO:0005783">
    <property type="term" value="C:endoplasmic reticulum"/>
    <property type="evidence" value="ECO:0007669"/>
    <property type="project" value="TreeGrafter"/>
</dbReference>
<evidence type="ECO:0000313" key="16">
    <source>
        <dbReference type="Proteomes" id="UP000383932"/>
    </source>
</evidence>
<evidence type="ECO:0000256" key="3">
    <source>
        <dbReference type="ARBA" id="ARBA00007658"/>
    </source>
</evidence>
<comment type="similarity">
    <text evidence="3 13">Belongs to the glycosyl hydrolase 47 family.</text>
</comment>
<evidence type="ECO:0000256" key="1">
    <source>
        <dbReference type="ARBA" id="ARBA00001913"/>
    </source>
</evidence>
<keyword evidence="4 11" id="KW-0479">Metal-binding</keyword>
<comment type="catalytic activity">
    <reaction evidence="8">
        <text>N(4)-(alpha-D-Man-(1-&gt;2)-alpha-D-Man-(1-&gt;2)-alpha-D-Man-(1-&gt;3)-[alpha-D-Man-(1-&gt;3)-[alpha-D-Man-(1-&gt;2)-alpha-D-Man-(1-&gt;6)]-alpha-D-Man-(1-&gt;6)]-beta-D-Man-(1-&gt;4)-beta-D-GlcNAc-(1-&gt;4)-beta-D-GlcNAc)-L-asparaginyl-[protein] (N-glucan mannose isomer 8A1,2,3B1,3) + 3 H2O = N(4)-(alpha-D-Man-(1-&gt;3)-[alpha-D-Man-(1-&gt;3)-[alpha-D-Man-(1-&gt;6)]-alpha-D-Man-(1-&gt;6)]-beta-D-Man-(1-&gt;4)-beta-D-GlcNAc-(1-&gt;4)-beta-D-GlcNAc)-L-asparaginyl-[protein] (N-glucan mannose isomer 5A1,2) + 3 beta-D-mannose</text>
        <dbReference type="Rhea" id="RHEA:56028"/>
        <dbReference type="Rhea" id="RHEA-COMP:14358"/>
        <dbReference type="Rhea" id="RHEA-COMP:14367"/>
        <dbReference type="ChEBI" id="CHEBI:15377"/>
        <dbReference type="ChEBI" id="CHEBI:28563"/>
        <dbReference type="ChEBI" id="CHEBI:59087"/>
        <dbReference type="ChEBI" id="CHEBI:60628"/>
        <dbReference type="EC" id="3.2.1.113"/>
    </reaction>
</comment>
<keyword evidence="16" id="KW-1185">Reference proteome</keyword>
<gene>
    <name evidence="15" type="ORF">CTheo_8336</name>
</gene>
<evidence type="ECO:0000256" key="6">
    <source>
        <dbReference type="ARBA" id="ARBA00022837"/>
    </source>
</evidence>
<evidence type="ECO:0000256" key="4">
    <source>
        <dbReference type="ARBA" id="ARBA00022723"/>
    </source>
</evidence>
<dbReference type="GO" id="GO:0005509">
    <property type="term" value="F:calcium ion binding"/>
    <property type="evidence" value="ECO:0007669"/>
    <property type="project" value="InterPro"/>
</dbReference>
<dbReference type="PANTHER" id="PTHR11742">
    <property type="entry name" value="MANNOSYL-OLIGOSACCHARIDE ALPHA-1,2-MANNOSIDASE-RELATED"/>
    <property type="match status" value="1"/>
</dbReference>
<keyword evidence="7 12" id="KW-1015">Disulfide bond</keyword>
<dbReference type="PANTHER" id="PTHR11742:SF55">
    <property type="entry name" value="ENDOPLASMIC RETICULUM MANNOSYL-OLIGOSACCHARIDE 1,2-ALPHA-MANNOSIDASE"/>
    <property type="match status" value="1"/>
</dbReference>
<dbReference type="AlphaFoldDB" id="A0A5N5Q8Y7"/>
<name>A0A5N5Q8Y7_9AGAM</name>
<dbReference type="SUPFAM" id="SSF48225">
    <property type="entry name" value="Seven-hairpin glycosidases"/>
    <property type="match status" value="1"/>
</dbReference>
<feature type="region of interest" description="Disordered" evidence="14">
    <location>
        <begin position="64"/>
        <end position="85"/>
    </location>
</feature>
<feature type="binding site" evidence="11">
    <location>
        <position position="601"/>
    </location>
    <ligand>
        <name>Ca(2+)</name>
        <dbReference type="ChEBI" id="CHEBI:29108"/>
    </ligand>
</feature>
<accession>A0A5N5Q8Y7</accession>
<evidence type="ECO:0000256" key="13">
    <source>
        <dbReference type="RuleBase" id="RU361193"/>
    </source>
</evidence>
<dbReference type="GO" id="GO:0016020">
    <property type="term" value="C:membrane"/>
    <property type="evidence" value="ECO:0007669"/>
    <property type="project" value="InterPro"/>
</dbReference>
<dbReference type="PRINTS" id="PR00747">
    <property type="entry name" value="GLYHDRLASE47"/>
</dbReference>
<comment type="caution">
    <text evidence="15">The sequence shown here is derived from an EMBL/GenBank/DDBJ whole genome shotgun (WGS) entry which is preliminary data.</text>
</comment>
<comment type="cofactor">
    <cofactor evidence="1 11">
        <name>Ca(2+)</name>
        <dbReference type="ChEBI" id="CHEBI:29108"/>
    </cofactor>
</comment>
<evidence type="ECO:0000256" key="11">
    <source>
        <dbReference type="PIRSR" id="PIRSR601382-2"/>
    </source>
</evidence>
<evidence type="ECO:0000256" key="9">
    <source>
        <dbReference type="ARBA" id="ARBA00048605"/>
    </source>
</evidence>
<evidence type="ECO:0000256" key="8">
    <source>
        <dbReference type="ARBA" id="ARBA00047669"/>
    </source>
</evidence>
<feature type="active site" evidence="10">
    <location>
        <position position="341"/>
    </location>
</feature>
<feature type="compositionally biased region" description="Pro residues" evidence="14">
    <location>
        <begin position="64"/>
        <end position="76"/>
    </location>
</feature>
<evidence type="ECO:0000256" key="10">
    <source>
        <dbReference type="PIRSR" id="PIRSR601382-1"/>
    </source>
</evidence>
<dbReference type="Pfam" id="PF01532">
    <property type="entry name" value="Glyco_hydro_47"/>
    <property type="match status" value="1"/>
</dbReference>
<evidence type="ECO:0000256" key="12">
    <source>
        <dbReference type="PIRSR" id="PIRSR601382-3"/>
    </source>
</evidence>
<dbReference type="GO" id="GO:0036503">
    <property type="term" value="P:ERAD pathway"/>
    <property type="evidence" value="ECO:0007669"/>
    <property type="project" value="UniProtKB-ARBA"/>
</dbReference>
<sequence>MSLPFPAQTSHTGFSLQALRSRAGARFIMLGLASITILYYVVAPDPYRPDLAWAHERPLNAAPPPAWDPEFDPPPGGIAHSADPAMRERADAVRTAFRHSYGGYVRAAWGYDELLPTSNRSTNNFNGWGVTVIDSISTMQLMQLKPEYDSALDFVSRMTFDISGNGHAPFFETAIRYLGGLVSAHSLATSPVIGPLNAGSSGRERILLEKAALLADKMLPVFNSPSGLPYYGVRTSGPAPLYDDDDPRKYRYAKSSDNAPGARITGTGAAPLAEIASCQIELKYLSWATGKARYFTAAEGVMNVLKRAAPSLRFPGLFPTWWDRVSGNPTGSHVSLGAMADSGFEYLLKQYLVSGKTETRLRDLWLASSDSIISHMLYIAPSRNLLYVTDINGAMPSGKLEHLSCFLPGLFALGADQLTESEGMTKQRKERYMWAAMGLGRTCAGVYEDMESGLGAETVQFPSSSPKWIDELEKWERTRRPGDLPPGVSQQFERVGAGGNRGYYVSDARWLSRPETLESVFLLWRTTKDPVWRERGWKMFQAIEKYSRTSSGYGSVSHVDSGAASATNSQPSYFLAETLKYLYLLFSEDSLLPLDKFIFNTEAHPVGVWKWKDWEMQKYKIE</sequence>
<proteinExistence type="inferred from homology"/>
<dbReference type="EMBL" id="SSOP01000522">
    <property type="protein sequence ID" value="KAB5588222.1"/>
    <property type="molecule type" value="Genomic_DNA"/>
</dbReference>
<dbReference type="InterPro" id="IPR036026">
    <property type="entry name" value="Seven-hairpin_glycosidases"/>
</dbReference>
<evidence type="ECO:0000256" key="7">
    <source>
        <dbReference type="ARBA" id="ARBA00023157"/>
    </source>
</evidence>
<evidence type="ECO:0000256" key="14">
    <source>
        <dbReference type="SAM" id="MobiDB-lite"/>
    </source>
</evidence>
<evidence type="ECO:0000313" key="15">
    <source>
        <dbReference type="EMBL" id="KAB5588222.1"/>
    </source>
</evidence>
<feature type="active site" description="Proton donor" evidence="10">
    <location>
        <position position="457"/>
    </location>
</feature>
<dbReference type="EC" id="3.2.1.-" evidence="13"/>
<keyword evidence="5 13" id="KW-0378">Hydrolase</keyword>
<dbReference type="InterPro" id="IPR001382">
    <property type="entry name" value="Glyco_hydro_47"/>
</dbReference>
<evidence type="ECO:0000256" key="5">
    <source>
        <dbReference type="ARBA" id="ARBA00022801"/>
    </source>
</evidence>
<evidence type="ECO:0000256" key="2">
    <source>
        <dbReference type="ARBA" id="ARBA00004922"/>
    </source>
</evidence>
<dbReference type="GO" id="GO:0004571">
    <property type="term" value="F:mannosyl-oligosaccharide 1,2-alpha-mannosidase activity"/>
    <property type="evidence" value="ECO:0007669"/>
    <property type="project" value="UniProtKB-EC"/>
</dbReference>
<reference evidence="15 16" key="1">
    <citation type="journal article" date="2019" name="Fungal Biol. Biotechnol.">
        <title>Draft genome sequence of fastidious pathogen Ceratobasidium theobromae, which causes vascular-streak dieback in Theobroma cacao.</title>
        <authorList>
            <person name="Ali S.S."/>
            <person name="Asman A."/>
            <person name="Shao J."/>
            <person name="Firmansyah A.P."/>
            <person name="Susilo A.W."/>
            <person name="Rosmana A."/>
            <person name="McMahon P."/>
            <person name="Junaid M."/>
            <person name="Guest D."/>
            <person name="Kheng T.Y."/>
            <person name="Meinhardt L.W."/>
            <person name="Bailey B.A."/>
        </authorList>
    </citation>
    <scope>NUCLEOTIDE SEQUENCE [LARGE SCALE GENOMIC DNA]</scope>
    <source>
        <strain evidence="15 16">CT2</strain>
    </source>
</reference>
<feature type="disulfide bond" evidence="12">
    <location>
        <begin position="405"/>
        <end position="443"/>
    </location>
</feature>
<dbReference type="InterPro" id="IPR012341">
    <property type="entry name" value="6hp_glycosidase-like_sf"/>
</dbReference>
<protein>
    <recommendedName>
        <fullName evidence="13">alpha-1,2-Mannosidase</fullName>
        <ecNumber evidence="13">3.2.1.-</ecNumber>
    </recommendedName>
</protein>
<dbReference type="Gene3D" id="1.50.10.10">
    <property type="match status" value="1"/>
</dbReference>
<feature type="active site" description="Proton donor" evidence="10">
    <location>
        <position position="172"/>
    </location>
</feature>
<comment type="catalytic activity">
    <reaction evidence="9">
        <text>N(4)-(alpha-D-Man-(1-&gt;2)-alpha-D-Man-(1-&gt;2)-alpha-D-Man-(1-&gt;3)-[alpha-D-Man-(1-&gt;2)-alpha-D-Man-(1-&gt;3)-[alpha-D-Man-(1-&gt;2)-alpha-D-Man-(1-&gt;6)]-alpha-D-Man-(1-&gt;6)]-beta-D-Man-(1-&gt;4)-beta-D-GlcNAc-(1-&gt;4)-beta-D-GlcNAc)-L-asparaginyl-[protein] (N-glucan mannose isomer 9A1,2,3B1,2,3) + 4 H2O = N(4)-(alpha-D-Man-(1-&gt;3)-[alpha-D-Man-(1-&gt;3)-[alpha-D-Man-(1-&gt;6)]-alpha-D-Man-(1-&gt;6)]-beta-D-Man-(1-&gt;4)-beta-D-GlcNAc-(1-&gt;4)-beta-D-GlcNAc)-L-asparaginyl-[protein] (N-glucan mannose isomer 5A1,2) + 4 beta-D-mannose</text>
        <dbReference type="Rhea" id="RHEA:56008"/>
        <dbReference type="Rhea" id="RHEA-COMP:14356"/>
        <dbReference type="Rhea" id="RHEA-COMP:14367"/>
        <dbReference type="ChEBI" id="CHEBI:15377"/>
        <dbReference type="ChEBI" id="CHEBI:28563"/>
        <dbReference type="ChEBI" id="CHEBI:59087"/>
        <dbReference type="ChEBI" id="CHEBI:139493"/>
        <dbReference type="EC" id="3.2.1.113"/>
    </reaction>
</comment>